<name>A0A917CAV2_9HYPH</name>
<dbReference type="Pfam" id="PF05050">
    <property type="entry name" value="Methyltransf_21"/>
    <property type="match status" value="1"/>
</dbReference>
<keyword evidence="3" id="KW-1185">Reference proteome</keyword>
<dbReference type="SUPFAM" id="SSF53335">
    <property type="entry name" value="S-adenosyl-L-methionine-dependent methyltransferases"/>
    <property type="match status" value="1"/>
</dbReference>
<organism evidence="2 3">
    <name type="scientific">Azorhizobium oxalatiphilum</name>
    <dbReference type="NCBI Taxonomy" id="980631"/>
    <lineage>
        <taxon>Bacteria</taxon>
        <taxon>Pseudomonadati</taxon>
        <taxon>Pseudomonadota</taxon>
        <taxon>Alphaproteobacteria</taxon>
        <taxon>Hyphomicrobiales</taxon>
        <taxon>Xanthobacteraceae</taxon>
        <taxon>Azorhizobium</taxon>
    </lineage>
</organism>
<sequence length="302" mass="33783">MSIELQMYPGYSNEELNIIREFAVPDQLPEHGFIKEFIGVRTRNTSVYNAAAQMHGNSVCGLPIPADFHSEAVEWIGTLKAVRNANQRFAVMELGAGYGTWSVATAVAARNRGITDIFALAVEGDPGHFRTMQDHYRDNGFDPAEHQLLQAAVGSEDGKARWPKVDNSADVWGLRPQTEDGTDYTGGQHSDYLDVEIIALNRLLLARDEWNLIHIDVQGMEFDICRSAIDRLSERARWVVVGTHSRKIDGDLLDLFNSAGWLLENEKPTRFTFVPGAASLEAMTQFDGTQVWRNPRFAKTES</sequence>
<dbReference type="PANTHER" id="PTHR34203">
    <property type="entry name" value="METHYLTRANSFERASE, FKBM FAMILY PROTEIN"/>
    <property type="match status" value="1"/>
</dbReference>
<dbReference type="InterPro" id="IPR029063">
    <property type="entry name" value="SAM-dependent_MTases_sf"/>
</dbReference>
<evidence type="ECO:0000313" key="3">
    <source>
        <dbReference type="Proteomes" id="UP000606044"/>
    </source>
</evidence>
<accession>A0A917CAV2</accession>
<dbReference type="NCBIfam" id="TIGR01444">
    <property type="entry name" value="fkbM_fam"/>
    <property type="match status" value="1"/>
</dbReference>
<comment type="caution">
    <text evidence="2">The sequence shown here is derived from an EMBL/GenBank/DDBJ whole genome shotgun (WGS) entry which is preliminary data.</text>
</comment>
<protein>
    <recommendedName>
        <fullName evidence="1">Methyltransferase FkbM domain-containing protein</fullName>
    </recommendedName>
</protein>
<reference evidence="2" key="2">
    <citation type="submission" date="2020-09" db="EMBL/GenBank/DDBJ databases">
        <authorList>
            <person name="Sun Q."/>
            <person name="Sedlacek I."/>
        </authorList>
    </citation>
    <scope>NUCLEOTIDE SEQUENCE</scope>
    <source>
        <strain evidence="2">CCM 7897</strain>
    </source>
</reference>
<proteinExistence type="predicted"/>
<dbReference type="AlphaFoldDB" id="A0A917CAV2"/>
<feature type="domain" description="Methyltransferase FkbM" evidence="1">
    <location>
        <begin position="94"/>
        <end position="247"/>
    </location>
</feature>
<dbReference type="PANTHER" id="PTHR34203:SF15">
    <property type="entry name" value="SLL1173 PROTEIN"/>
    <property type="match status" value="1"/>
</dbReference>
<dbReference type="Gene3D" id="3.40.50.150">
    <property type="entry name" value="Vaccinia Virus protein VP39"/>
    <property type="match status" value="1"/>
</dbReference>
<reference evidence="2" key="1">
    <citation type="journal article" date="2014" name="Int. J. Syst. Evol. Microbiol.">
        <title>Complete genome sequence of Corynebacterium casei LMG S-19264T (=DSM 44701T), isolated from a smear-ripened cheese.</title>
        <authorList>
            <consortium name="US DOE Joint Genome Institute (JGI-PGF)"/>
            <person name="Walter F."/>
            <person name="Albersmeier A."/>
            <person name="Kalinowski J."/>
            <person name="Ruckert C."/>
        </authorList>
    </citation>
    <scope>NUCLEOTIDE SEQUENCE</scope>
    <source>
        <strain evidence="2">CCM 7897</strain>
    </source>
</reference>
<gene>
    <name evidence="2" type="ORF">GCM10007301_45350</name>
</gene>
<dbReference type="RefSeq" id="WP_188582873.1">
    <property type="nucleotide sequence ID" value="NZ_BMCT01000008.1"/>
</dbReference>
<dbReference type="EMBL" id="BMCT01000008">
    <property type="protein sequence ID" value="GGF80159.1"/>
    <property type="molecule type" value="Genomic_DNA"/>
</dbReference>
<evidence type="ECO:0000259" key="1">
    <source>
        <dbReference type="Pfam" id="PF05050"/>
    </source>
</evidence>
<evidence type="ECO:0000313" key="2">
    <source>
        <dbReference type="EMBL" id="GGF80159.1"/>
    </source>
</evidence>
<dbReference type="InterPro" id="IPR006342">
    <property type="entry name" value="FkbM_mtfrase"/>
</dbReference>
<dbReference type="Proteomes" id="UP000606044">
    <property type="component" value="Unassembled WGS sequence"/>
</dbReference>
<dbReference type="InterPro" id="IPR052514">
    <property type="entry name" value="SAM-dependent_MTase"/>
</dbReference>